<dbReference type="InterPro" id="IPR042556">
    <property type="entry name" value="AZUL_sf"/>
</dbReference>
<evidence type="ECO:0000256" key="1">
    <source>
        <dbReference type="ARBA" id="ARBA00006043"/>
    </source>
</evidence>
<feature type="domain" description="Ubiquitin-protein ligase E3A N-terminal zinc-binding" evidence="4">
    <location>
        <begin position="613"/>
        <end position="638"/>
    </location>
</feature>
<dbReference type="Pfam" id="PF24842">
    <property type="entry name" value="UFD1_N2"/>
    <property type="match status" value="1"/>
</dbReference>
<evidence type="ECO:0000259" key="5">
    <source>
        <dbReference type="Pfam" id="PF24503"/>
    </source>
</evidence>
<dbReference type="Pfam" id="PF23580">
    <property type="entry name" value="Znf_XAF1_N"/>
    <property type="match status" value="1"/>
</dbReference>
<feature type="domain" description="DUF7590" evidence="5">
    <location>
        <begin position="241"/>
        <end position="362"/>
    </location>
</feature>
<feature type="domain" description="Ubiquitin fusion degradation protein UFD1 N-terminal subdomain 1" evidence="3">
    <location>
        <begin position="78"/>
        <end position="139"/>
    </location>
</feature>
<evidence type="ECO:0000313" key="7">
    <source>
        <dbReference type="EMBL" id="KAF2859890.1"/>
    </source>
</evidence>
<dbReference type="Gene3D" id="3.30.40.10">
    <property type="entry name" value="Zinc/RING finger domain, C3HC4 (zinc finger)"/>
    <property type="match status" value="1"/>
</dbReference>
<dbReference type="GO" id="GO:0031593">
    <property type="term" value="F:polyubiquitin modification-dependent protein binding"/>
    <property type="evidence" value="ECO:0007669"/>
    <property type="project" value="TreeGrafter"/>
</dbReference>
<keyword evidence="8" id="KW-1185">Reference proteome</keyword>
<gene>
    <name evidence="7" type="ORF">K470DRAFT_258421</name>
</gene>
<protein>
    <submittedName>
        <fullName evidence="7">Uncharacterized protein</fullName>
    </submittedName>
</protein>
<dbReference type="Proteomes" id="UP000799421">
    <property type="component" value="Unassembled WGS sequence"/>
</dbReference>
<evidence type="ECO:0000313" key="8">
    <source>
        <dbReference type="Proteomes" id="UP000799421"/>
    </source>
</evidence>
<evidence type="ECO:0000259" key="3">
    <source>
        <dbReference type="Pfam" id="PF03152"/>
    </source>
</evidence>
<accession>A0A6A7BXD5</accession>
<dbReference type="OrthoDB" id="193703at2759"/>
<reference evidence="7" key="1">
    <citation type="journal article" date="2020" name="Stud. Mycol.">
        <title>101 Dothideomycetes genomes: a test case for predicting lifestyles and emergence of pathogens.</title>
        <authorList>
            <person name="Haridas S."/>
            <person name="Albert R."/>
            <person name="Binder M."/>
            <person name="Bloem J."/>
            <person name="Labutti K."/>
            <person name="Salamov A."/>
            <person name="Andreopoulos B."/>
            <person name="Baker S."/>
            <person name="Barry K."/>
            <person name="Bills G."/>
            <person name="Bluhm B."/>
            <person name="Cannon C."/>
            <person name="Castanera R."/>
            <person name="Culley D."/>
            <person name="Daum C."/>
            <person name="Ezra D."/>
            <person name="Gonzalez J."/>
            <person name="Henrissat B."/>
            <person name="Kuo A."/>
            <person name="Liang C."/>
            <person name="Lipzen A."/>
            <person name="Lutzoni F."/>
            <person name="Magnuson J."/>
            <person name="Mondo S."/>
            <person name="Nolan M."/>
            <person name="Ohm R."/>
            <person name="Pangilinan J."/>
            <person name="Park H.-J."/>
            <person name="Ramirez L."/>
            <person name="Alfaro M."/>
            <person name="Sun H."/>
            <person name="Tritt A."/>
            <person name="Yoshinaga Y."/>
            <person name="Zwiers L.-H."/>
            <person name="Turgeon B."/>
            <person name="Goodwin S."/>
            <person name="Spatafora J."/>
            <person name="Crous P."/>
            <person name="Grigoriev I."/>
        </authorList>
    </citation>
    <scope>NUCLEOTIDE SEQUENCE</scope>
    <source>
        <strain evidence="7">CBS 480.64</strain>
    </source>
</reference>
<dbReference type="PANTHER" id="PTHR12555">
    <property type="entry name" value="UBIQUITIN FUSION DEGRADATON PROTEIN 1"/>
    <property type="match status" value="1"/>
</dbReference>
<dbReference type="GO" id="GO:0034098">
    <property type="term" value="C:VCP-NPL4-UFD1 AAA ATPase complex"/>
    <property type="evidence" value="ECO:0007669"/>
    <property type="project" value="TreeGrafter"/>
</dbReference>
<dbReference type="Gene3D" id="3.10.330.10">
    <property type="match status" value="1"/>
</dbReference>
<comment type="similarity">
    <text evidence="1">Belongs to the UFD1 family.</text>
</comment>
<dbReference type="InterPro" id="IPR055417">
    <property type="entry name" value="UFD1_N1"/>
</dbReference>
<dbReference type="AlphaFoldDB" id="A0A6A7BXD5"/>
<evidence type="ECO:0000256" key="2">
    <source>
        <dbReference type="ARBA" id="ARBA00022786"/>
    </source>
</evidence>
<dbReference type="InterPro" id="IPR056012">
    <property type="entry name" value="DUF7590"/>
</dbReference>
<dbReference type="Gene3D" id="6.10.130.10">
    <property type="entry name" value="Ubiquitin-protein ligase E3A, N-terminal zinc-binding domain (AZUL)"/>
    <property type="match status" value="1"/>
</dbReference>
<feature type="domain" description="Ubiquitin fusion degradation protein UFD1 N-terminal subdomain 2" evidence="6">
    <location>
        <begin position="140"/>
        <end position="220"/>
    </location>
</feature>
<proteinExistence type="inferred from homology"/>
<dbReference type="InterPro" id="IPR055418">
    <property type="entry name" value="UFD1_N2"/>
</dbReference>
<keyword evidence="2" id="KW-0833">Ubl conjugation pathway</keyword>
<dbReference type="Pfam" id="PF03152">
    <property type="entry name" value="UFD1_N1"/>
    <property type="match status" value="1"/>
</dbReference>
<dbReference type="Pfam" id="PF16558">
    <property type="entry name" value="AZUL"/>
    <property type="match status" value="1"/>
</dbReference>
<sequence>MTERWITWSAQYKLSQSPKQQLSGDKIILPPSALEALLSANSDLAAANARQNLPAYDPFDHSTHSAYRRADSEYLERRHQLPHPLTFRLVEPDSGRLIYAGIREFSAEEGEVAVSAHLQDALGLGPERLQVTVHAAQLPKGTFVKLRPLEAGYDVDDWKALLEKHLRTNYTTLTKGDTLTISGGKAAGTAEAFTFLVDELKPESDGICIVDTDLEVDIEALDEDQARETLKRIHEKTVGGPSAGGDLDIFNPVQGQVLQGQYVDYTLPSWDKSQTVEIELEGEDSAGLDLLLSPLSATQRARPRLDEHVFADFDSWPRKRIRLEPTNVKLENAEALYISVHSYAPKDSHDSRLRKFTIRAHHPSPSPSSKKPDSHEGDVRCENCKQWVPSGTLILHHNFCYRNNVACTKGCGQIFKKDSLELAQHWHCPHDDAYGNGPFSHEKHNTLIHPPQILRCTECETEETFPSFPLLAHHRTSTCPAKLILCRFCHLVVPQEGDPDVPNAEALLSGMTPHELADGARTTECHLCGKIIRLRDMDAHLKNHDLDRYVRPPPVPCRNVNCGCTLDRCSRSGDTRVVRRKENDLGVCNVCFGPLYVSMYDPEGKALRRRVERRYLQQLAAGCGRGWCRNEFCKTGRRNLGGLETEVSTKEAVPMVRPFLDGNGPLHFCVDEKSQTRRTVAEVLAAEGGLMQGGGYDFVWCLGALEAEDGDVDGAKQWLRNWAPTRK</sequence>
<dbReference type="PANTHER" id="PTHR12555:SF15">
    <property type="entry name" value="FUSION DEGRADATION PROTEIN (UFD1), PUTATIVE (AFU_ORTHOLOGUE AFUA_4G04640)-RELATED"/>
    <property type="match status" value="1"/>
</dbReference>
<dbReference type="InterPro" id="IPR032353">
    <property type="entry name" value="AZUL"/>
</dbReference>
<dbReference type="EMBL" id="MU005987">
    <property type="protein sequence ID" value="KAF2859890.1"/>
    <property type="molecule type" value="Genomic_DNA"/>
</dbReference>
<name>A0A6A7BXD5_9PEZI</name>
<dbReference type="Gene3D" id="2.40.40.50">
    <property type="entry name" value="Ubiquitin fusion degradation protein UFD1, N-terminal domain"/>
    <property type="match status" value="1"/>
</dbReference>
<dbReference type="InterPro" id="IPR004854">
    <property type="entry name" value="Ufd1-like"/>
</dbReference>
<evidence type="ECO:0000259" key="6">
    <source>
        <dbReference type="Pfam" id="PF24842"/>
    </source>
</evidence>
<dbReference type="Pfam" id="PF24503">
    <property type="entry name" value="DUF7590"/>
    <property type="match status" value="1"/>
</dbReference>
<dbReference type="GO" id="GO:0036503">
    <property type="term" value="P:ERAD pathway"/>
    <property type="evidence" value="ECO:0007669"/>
    <property type="project" value="TreeGrafter"/>
</dbReference>
<evidence type="ECO:0000259" key="4">
    <source>
        <dbReference type="Pfam" id="PF16558"/>
    </source>
</evidence>
<organism evidence="7 8">
    <name type="scientific">Piedraia hortae CBS 480.64</name>
    <dbReference type="NCBI Taxonomy" id="1314780"/>
    <lineage>
        <taxon>Eukaryota</taxon>
        <taxon>Fungi</taxon>
        <taxon>Dikarya</taxon>
        <taxon>Ascomycota</taxon>
        <taxon>Pezizomycotina</taxon>
        <taxon>Dothideomycetes</taxon>
        <taxon>Dothideomycetidae</taxon>
        <taxon>Capnodiales</taxon>
        <taxon>Piedraiaceae</taxon>
        <taxon>Piedraia</taxon>
    </lineage>
</organism>
<dbReference type="GO" id="GO:0006511">
    <property type="term" value="P:ubiquitin-dependent protein catabolic process"/>
    <property type="evidence" value="ECO:0007669"/>
    <property type="project" value="InterPro"/>
</dbReference>
<dbReference type="InterPro" id="IPR013083">
    <property type="entry name" value="Znf_RING/FYVE/PHD"/>
</dbReference>
<dbReference type="InterPro" id="IPR042299">
    <property type="entry name" value="Ufd1-like_Nn"/>
</dbReference>